<keyword evidence="3 9" id="KW-0813">Transport</keyword>
<evidence type="ECO:0000256" key="10">
    <source>
        <dbReference type="SAM" id="MobiDB-lite"/>
    </source>
</evidence>
<dbReference type="RefSeq" id="WP_184729502.1">
    <property type="nucleotide sequence ID" value="NZ_JACHIW010000002.1"/>
</dbReference>
<accession>A0A840QDT5</accession>
<evidence type="ECO:0000256" key="3">
    <source>
        <dbReference type="ARBA" id="ARBA00022448"/>
    </source>
</evidence>
<dbReference type="PANTHER" id="PTHR43029">
    <property type="entry name" value="AMMONIUM TRANSPORTER MEP2"/>
    <property type="match status" value="1"/>
</dbReference>
<dbReference type="Gene3D" id="1.10.3430.10">
    <property type="entry name" value="Ammonium transporter AmtB like domains"/>
    <property type="match status" value="1"/>
</dbReference>
<sequence length="454" mass="47556">MLTSRIRHVVEEAAIDTGSTAWLLISAALVMLMTPGLALFYGGMVRSRSVLNVMMLTFACLAVVGTLWVLYGYSLTFGDDVFGGLIGGLEHGGLRGLHETTVGPAGQRIPLFAFASFQLMFAVITVALLVGAVAERTRFWPWIVFVAVWVTVVYFPIAHWIFAVDGFTAAESVGGWLVNDLKALDFAGGTAVEINSGAAALALALVVGRRRGWPQHQARPHNLPFVMFGAGLLWFGWFGFNAGSALGANSLAATAFMNTMTAGATAVLGWLLVEQRRDGVPTTLGAASGAVAGLVAITPACGYVEPLGAAAIGVAAGVVCALAVTLKHRFGFDDTLDVVAVHGVGGLVGMLLIGVFATKTVNAAGADGLLYGGGLDQLWRQAVAAGATLLYSLVLTFVIAWAIHKTLGFRVDHDAESTGIDEAEHAERGYDLDSRPGAHPLTDRVQNTLSTKGT</sequence>
<evidence type="ECO:0000256" key="4">
    <source>
        <dbReference type="ARBA" id="ARBA00022692"/>
    </source>
</evidence>
<evidence type="ECO:0000313" key="12">
    <source>
        <dbReference type="EMBL" id="MBB5157980.1"/>
    </source>
</evidence>
<dbReference type="Pfam" id="PF00909">
    <property type="entry name" value="Ammonium_transp"/>
    <property type="match status" value="1"/>
</dbReference>
<feature type="transmembrane region" description="Helical" evidence="9">
    <location>
        <begin position="252"/>
        <end position="273"/>
    </location>
</feature>
<keyword evidence="13" id="KW-1185">Reference proteome</keyword>
<dbReference type="SUPFAM" id="SSF111352">
    <property type="entry name" value="Ammonium transporter"/>
    <property type="match status" value="1"/>
</dbReference>
<dbReference type="AlphaFoldDB" id="A0A840QDT5"/>
<feature type="domain" description="Ammonium transporter AmtB-like" evidence="11">
    <location>
        <begin position="21"/>
        <end position="430"/>
    </location>
</feature>
<dbReference type="InterPro" id="IPR024041">
    <property type="entry name" value="NH4_transpt_AmtB-like_dom"/>
</dbReference>
<evidence type="ECO:0000256" key="5">
    <source>
        <dbReference type="ARBA" id="ARBA00022989"/>
    </source>
</evidence>
<feature type="transmembrane region" description="Helical" evidence="9">
    <location>
        <begin position="220"/>
        <end position="240"/>
    </location>
</feature>
<comment type="similarity">
    <text evidence="2 9">Belongs to the ammonia transporter channel (TC 1.A.11.2) family.</text>
</comment>
<feature type="transmembrane region" description="Helical" evidence="9">
    <location>
        <begin position="183"/>
        <end position="208"/>
    </location>
</feature>
<dbReference type="InterPro" id="IPR029020">
    <property type="entry name" value="Ammonium/urea_transptr"/>
</dbReference>
<proteinExistence type="inferred from homology"/>
<dbReference type="GO" id="GO:0008519">
    <property type="term" value="F:ammonium channel activity"/>
    <property type="evidence" value="ECO:0007669"/>
    <property type="project" value="InterPro"/>
</dbReference>
<evidence type="ECO:0000256" key="8">
    <source>
        <dbReference type="ARBA" id="ARBA00050025"/>
    </source>
</evidence>
<evidence type="ECO:0000256" key="2">
    <source>
        <dbReference type="ARBA" id="ARBA00005887"/>
    </source>
</evidence>
<dbReference type="Proteomes" id="UP000584374">
    <property type="component" value="Unassembled WGS sequence"/>
</dbReference>
<feature type="transmembrane region" description="Helical" evidence="9">
    <location>
        <begin position="109"/>
        <end position="130"/>
    </location>
</feature>
<dbReference type="NCBIfam" id="TIGR00836">
    <property type="entry name" value="amt"/>
    <property type="match status" value="1"/>
</dbReference>
<dbReference type="InterPro" id="IPR018047">
    <property type="entry name" value="Ammonium_transpt_CS"/>
</dbReference>
<feature type="region of interest" description="Disordered" evidence="10">
    <location>
        <begin position="422"/>
        <end position="454"/>
    </location>
</feature>
<dbReference type="InterPro" id="IPR001905">
    <property type="entry name" value="Ammonium_transpt"/>
</dbReference>
<keyword evidence="6 9" id="KW-0472">Membrane</keyword>
<feature type="transmembrane region" description="Helical" evidence="9">
    <location>
        <begin position="338"/>
        <end position="358"/>
    </location>
</feature>
<feature type="transmembrane region" description="Helical" evidence="9">
    <location>
        <begin position="142"/>
        <end position="163"/>
    </location>
</feature>
<reference evidence="12 13" key="1">
    <citation type="submission" date="2020-08" db="EMBL/GenBank/DDBJ databases">
        <title>Sequencing the genomes of 1000 actinobacteria strains.</title>
        <authorList>
            <person name="Klenk H.-P."/>
        </authorList>
    </citation>
    <scope>NUCLEOTIDE SEQUENCE [LARGE SCALE GENOMIC DNA]</scope>
    <source>
        <strain evidence="12 13">DSM 45584</strain>
    </source>
</reference>
<feature type="compositionally biased region" description="Polar residues" evidence="10">
    <location>
        <begin position="444"/>
        <end position="454"/>
    </location>
</feature>
<gene>
    <name evidence="12" type="ORF">BJ970_005579</name>
</gene>
<evidence type="ECO:0000313" key="13">
    <source>
        <dbReference type="Proteomes" id="UP000584374"/>
    </source>
</evidence>
<organism evidence="12 13">
    <name type="scientific">Saccharopolyspora phatthalungensis</name>
    <dbReference type="NCBI Taxonomy" id="664693"/>
    <lineage>
        <taxon>Bacteria</taxon>
        <taxon>Bacillati</taxon>
        <taxon>Actinomycetota</taxon>
        <taxon>Actinomycetes</taxon>
        <taxon>Pseudonocardiales</taxon>
        <taxon>Pseudonocardiaceae</taxon>
        <taxon>Saccharopolyspora</taxon>
    </lineage>
</organism>
<dbReference type="PANTHER" id="PTHR43029:SF10">
    <property type="entry name" value="AMMONIUM TRANSPORTER MEP2"/>
    <property type="match status" value="1"/>
</dbReference>
<evidence type="ECO:0000256" key="7">
    <source>
        <dbReference type="ARBA" id="ARBA00023177"/>
    </source>
</evidence>
<keyword evidence="4 9" id="KW-0812">Transmembrane</keyword>
<keyword evidence="5 9" id="KW-1133">Transmembrane helix</keyword>
<feature type="transmembrane region" description="Helical" evidence="9">
    <location>
        <begin position="53"/>
        <end position="73"/>
    </location>
</feature>
<feature type="transmembrane region" description="Helical" evidence="9">
    <location>
        <begin position="306"/>
        <end position="326"/>
    </location>
</feature>
<keyword evidence="7 9" id="KW-0924">Ammonia transport</keyword>
<feature type="transmembrane region" description="Helical" evidence="9">
    <location>
        <begin position="280"/>
        <end position="300"/>
    </location>
</feature>
<dbReference type="EMBL" id="JACHIW010000002">
    <property type="protein sequence ID" value="MBB5157980.1"/>
    <property type="molecule type" value="Genomic_DNA"/>
</dbReference>
<dbReference type="GO" id="GO:0005886">
    <property type="term" value="C:plasma membrane"/>
    <property type="evidence" value="ECO:0007669"/>
    <property type="project" value="UniProtKB-SubCell"/>
</dbReference>
<evidence type="ECO:0000259" key="11">
    <source>
        <dbReference type="Pfam" id="PF00909"/>
    </source>
</evidence>
<protein>
    <recommendedName>
        <fullName evidence="8 9">Ammonium transporter</fullName>
    </recommendedName>
</protein>
<dbReference type="PROSITE" id="PS01219">
    <property type="entry name" value="AMMONIUM_TRANSP"/>
    <property type="match status" value="1"/>
</dbReference>
<evidence type="ECO:0000256" key="6">
    <source>
        <dbReference type="ARBA" id="ARBA00023136"/>
    </source>
</evidence>
<comment type="subcellular location">
    <subcellularLocation>
        <location evidence="9">Cell membrane</location>
        <topology evidence="9">Multi-pass membrane protein</topology>
    </subcellularLocation>
    <subcellularLocation>
        <location evidence="1">Membrane</location>
        <topology evidence="1">Multi-pass membrane protein</topology>
    </subcellularLocation>
</comment>
<name>A0A840QDT5_9PSEU</name>
<feature type="compositionally biased region" description="Basic and acidic residues" evidence="10">
    <location>
        <begin position="422"/>
        <end position="436"/>
    </location>
</feature>
<comment type="caution">
    <text evidence="12">The sequence shown here is derived from an EMBL/GenBank/DDBJ whole genome shotgun (WGS) entry which is preliminary data.</text>
</comment>
<evidence type="ECO:0000256" key="1">
    <source>
        <dbReference type="ARBA" id="ARBA00004141"/>
    </source>
</evidence>
<evidence type="ECO:0000256" key="9">
    <source>
        <dbReference type="RuleBase" id="RU362002"/>
    </source>
</evidence>
<feature type="transmembrane region" description="Helical" evidence="9">
    <location>
        <begin position="378"/>
        <end position="403"/>
    </location>
</feature>
<feature type="transmembrane region" description="Helical" evidence="9">
    <location>
        <begin position="20"/>
        <end position="41"/>
    </location>
</feature>